<dbReference type="eggNOG" id="COG1716">
    <property type="taxonomic scope" value="Bacteria"/>
</dbReference>
<dbReference type="HOGENOM" id="CLU_631147_0_0_9"/>
<dbReference type="KEGG" id="bco:Bcell_3551"/>
<dbReference type="AlphaFoldDB" id="E6TRG2"/>
<dbReference type="STRING" id="649639.Bcell_3551"/>
<dbReference type="InterPro" id="IPR000253">
    <property type="entry name" value="FHA_dom"/>
</dbReference>
<gene>
    <name evidence="3" type="ordered locus">Bcell_3551</name>
</gene>
<dbReference type="CDD" id="cd00060">
    <property type="entry name" value="FHA"/>
    <property type="match status" value="1"/>
</dbReference>
<dbReference type="InterPro" id="IPR045962">
    <property type="entry name" value="DUF6382"/>
</dbReference>
<evidence type="ECO:0000313" key="4">
    <source>
        <dbReference type="Proteomes" id="UP000001401"/>
    </source>
</evidence>
<evidence type="ECO:0000259" key="2">
    <source>
        <dbReference type="PROSITE" id="PS50006"/>
    </source>
</evidence>
<dbReference type="PANTHER" id="PTHR23308">
    <property type="entry name" value="NUCLEAR INHIBITOR OF PROTEIN PHOSPHATASE-1"/>
    <property type="match status" value="1"/>
</dbReference>
<dbReference type="Gene3D" id="2.60.200.20">
    <property type="match status" value="1"/>
</dbReference>
<dbReference type="Proteomes" id="UP000001401">
    <property type="component" value="Chromosome"/>
</dbReference>
<sequence>MTNSQGFKIEEYDLSKCLHYKLQDGEELIEKEVADLNKKHIHLLSCELFEGNGEVSLKYNTPTNTTLKDYFSEAPLTKEKISKSFLQLIDILHYIEGMNFAIKNVVLDENNIFIKQNDELQLIYLPIKNRVYSSKTLIEFCEELLAMHIWDENDASFFVKLHNFLFTIDKENPKLAFMKQWLADIVNVPLKKTIQMDRKENLEVNSNQFYRPGSIDLAIENDEKSVTELFASKNEKKKNHKLEIEEELQYKRITRTEVDRDLNILDSPNNIGSTSINISSPVRDRLNERERDEEDGTTVLGTHQESEEFGTTTLDGNTSVLRPFLCNSNTSERFTISKNTYGIGRDPNNADLTLNNKAIGRIHAKIFTYDSEYFLKDNGSKNGTYVNGERLQPLEKVKIKHEDKIKFANESFVFRLF</sequence>
<dbReference type="EMBL" id="CP002394">
    <property type="protein sequence ID" value="ADU31792.1"/>
    <property type="molecule type" value="Genomic_DNA"/>
</dbReference>
<dbReference type="PROSITE" id="PS50006">
    <property type="entry name" value="FHA_DOMAIN"/>
    <property type="match status" value="1"/>
</dbReference>
<dbReference type="SMART" id="SM00240">
    <property type="entry name" value="FHA"/>
    <property type="match status" value="1"/>
</dbReference>
<evidence type="ECO:0000256" key="1">
    <source>
        <dbReference type="SAM" id="MobiDB-lite"/>
    </source>
</evidence>
<feature type="region of interest" description="Disordered" evidence="1">
    <location>
        <begin position="275"/>
        <end position="296"/>
    </location>
</feature>
<dbReference type="SUPFAM" id="SSF49879">
    <property type="entry name" value="SMAD/FHA domain"/>
    <property type="match status" value="1"/>
</dbReference>
<name>E6TRG2_EVAC2</name>
<dbReference type="Pfam" id="PF00498">
    <property type="entry name" value="FHA"/>
    <property type="match status" value="1"/>
</dbReference>
<keyword evidence="4" id="KW-1185">Reference proteome</keyword>
<dbReference type="InterPro" id="IPR008984">
    <property type="entry name" value="SMAD_FHA_dom_sf"/>
</dbReference>
<dbReference type="RefSeq" id="WP_013490123.1">
    <property type="nucleotide sequence ID" value="NC_014829.1"/>
</dbReference>
<evidence type="ECO:0000313" key="3">
    <source>
        <dbReference type="EMBL" id="ADU31792.1"/>
    </source>
</evidence>
<proteinExistence type="predicted"/>
<protein>
    <submittedName>
        <fullName evidence="3">Forkhead-associated protein</fullName>
    </submittedName>
</protein>
<accession>E6TRG2</accession>
<dbReference type="Pfam" id="PF19909">
    <property type="entry name" value="DUF6382"/>
    <property type="match status" value="1"/>
</dbReference>
<dbReference type="OrthoDB" id="9783862at2"/>
<feature type="domain" description="FHA" evidence="2">
    <location>
        <begin position="341"/>
        <end position="391"/>
    </location>
</feature>
<dbReference type="InterPro" id="IPR050923">
    <property type="entry name" value="Cell_Proc_Reg/RNA_Proc"/>
</dbReference>
<reference evidence="3 4" key="1">
    <citation type="submission" date="2010-12" db="EMBL/GenBank/DDBJ databases">
        <title>Complete sequence of Bacillus cellulosilyticus DSM 2522.</title>
        <authorList>
            <consortium name="US DOE Joint Genome Institute"/>
            <person name="Lucas S."/>
            <person name="Copeland A."/>
            <person name="Lapidus A."/>
            <person name="Cheng J.-F."/>
            <person name="Bruce D."/>
            <person name="Goodwin L."/>
            <person name="Pitluck S."/>
            <person name="Chertkov O."/>
            <person name="Detter J.C."/>
            <person name="Han C."/>
            <person name="Tapia R."/>
            <person name="Land M."/>
            <person name="Hauser L."/>
            <person name="Jeffries C."/>
            <person name="Kyrpides N."/>
            <person name="Ivanova N."/>
            <person name="Mikhailova N."/>
            <person name="Brumm P."/>
            <person name="Mead D."/>
            <person name="Woyke T."/>
        </authorList>
    </citation>
    <scope>NUCLEOTIDE SEQUENCE [LARGE SCALE GENOMIC DNA]</scope>
    <source>
        <strain evidence="4">ATCC 21833 / DSM 2522 / FERM P-1141 / JCM 9156 / N-4</strain>
    </source>
</reference>
<organism evidence="3 4">
    <name type="scientific">Evansella cellulosilytica (strain ATCC 21833 / DSM 2522 / FERM P-1141 / JCM 9156 / N-4)</name>
    <name type="common">Bacillus cellulosilyticus</name>
    <dbReference type="NCBI Taxonomy" id="649639"/>
    <lineage>
        <taxon>Bacteria</taxon>
        <taxon>Bacillati</taxon>
        <taxon>Bacillota</taxon>
        <taxon>Bacilli</taxon>
        <taxon>Bacillales</taxon>
        <taxon>Bacillaceae</taxon>
        <taxon>Evansella</taxon>
    </lineage>
</organism>